<dbReference type="EMBL" id="JAEHOE010000001">
    <property type="protein sequence ID" value="KAG2501627.1"/>
    <property type="molecule type" value="Genomic_DNA"/>
</dbReference>
<keyword evidence="5" id="KW-1185">Reference proteome</keyword>
<keyword evidence="1" id="KW-0597">Phosphoprotein</keyword>
<accession>A0A836C7C4</accession>
<dbReference type="GO" id="GO:0000160">
    <property type="term" value="P:phosphorelay signal transduction system"/>
    <property type="evidence" value="ECO:0007669"/>
    <property type="project" value="InterPro"/>
</dbReference>
<evidence type="ECO:0000313" key="4">
    <source>
        <dbReference type="EMBL" id="KAG2501627.1"/>
    </source>
</evidence>
<proteinExistence type="predicted"/>
<evidence type="ECO:0000256" key="2">
    <source>
        <dbReference type="SAM" id="MobiDB-lite"/>
    </source>
</evidence>
<feature type="domain" description="Response regulatory" evidence="3">
    <location>
        <begin position="33"/>
        <end position="163"/>
    </location>
</feature>
<evidence type="ECO:0000313" key="5">
    <source>
        <dbReference type="Proteomes" id="UP000612055"/>
    </source>
</evidence>
<evidence type="ECO:0000256" key="1">
    <source>
        <dbReference type="PROSITE-ProRule" id="PRU00169"/>
    </source>
</evidence>
<feature type="region of interest" description="Disordered" evidence="2">
    <location>
        <begin position="226"/>
        <end position="260"/>
    </location>
</feature>
<feature type="modified residue" description="4-aspartylphosphate" evidence="1">
    <location>
        <position position="83"/>
    </location>
</feature>
<dbReference type="PROSITE" id="PS50110">
    <property type="entry name" value="RESPONSE_REGULATORY"/>
    <property type="match status" value="1"/>
</dbReference>
<dbReference type="Pfam" id="PF00072">
    <property type="entry name" value="Response_reg"/>
    <property type="match status" value="1"/>
</dbReference>
<sequence length="367" mass="38271">MALVQPFGVLPPHCARHCVSRTALGPKLLKKAGVLVVDDLAVNRLILGTILTKLGFEVLEAENGLQACDVFASQRELICVFMDLQMPIADGFSATKGIRELESQAPVGEALRVPVVVCTASCLDDLVDGGQTVSQRALELGADGAVRKPLTTLAVQAILDTFAPRWRSSMTVAAAPSPVAPAQPCQAAPCSPVPAYSPAASSASPSSEPLPKAHPISWRRHHTFSVGHHSHSRPAVPARPAPVPAAEHGTPEQPPLPQGYAQAYSSCGGVHLRTGRSRADLVPVAASPYGAWGWIDDDSDSSCSGCPATELGLSGYQRPAKTVKRRMSCDVSAWASAAAAAVATPIRTELLDPQPMSVLIAAAAALC</sequence>
<name>A0A836C7C4_9CHLO</name>
<reference evidence="4" key="1">
    <citation type="journal article" date="2020" name="bioRxiv">
        <title>Comparative genomics of Chlamydomonas.</title>
        <authorList>
            <person name="Craig R.J."/>
            <person name="Hasan A.R."/>
            <person name="Ness R.W."/>
            <person name="Keightley P.D."/>
        </authorList>
    </citation>
    <scope>NUCLEOTIDE SEQUENCE</scope>
    <source>
        <strain evidence="4">CCAP 11/70</strain>
    </source>
</reference>
<dbReference type="SUPFAM" id="SSF52172">
    <property type="entry name" value="CheY-like"/>
    <property type="match status" value="1"/>
</dbReference>
<dbReference type="Proteomes" id="UP000612055">
    <property type="component" value="Unassembled WGS sequence"/>
</dbReference>
<protein>
    <recommendedName>
        <fullName evidence="3">Response regulatory domain-containing protein</fullName>
    </recommendedName>
</protein>
<dbReference type="InterPro" id="IPR052048">
    <property type="entry name" value="ST_Response_Regulator"/>
</dbReference>
<dbReference type="OrthoDB" id="21225at2759"/>
<dbReference type="InterPro" id="IPR001789">
    <property type="entry name" value="Sig_transdc_resp-reg_receiver"/>
</dbReference>
<dbReference type="AlphaFoldDB" id="A0A836C7C4"/>
<dbReference type="PANTHER" id="PTHR43228:SF1">
    <property type="entry name" value="TWO-COMPONENT RESPONSE REGULATOR ARR22"/>
    <property type="match status" value="1"/>
</dbReference>
<dbReference type="SMART" id="SM00448">
    <property type="entry name" value="REC"/>
    <property type="match status" value="1"/>
</dbReference>
<dbReference type="InterPro" id="IPR011006">
    <property type="entry name" value="CheY-like_superfamily"/>
</dbReference>
<comment type="caution">
    <text evidence="4">The sequence shown here is derived from an EMBL/GenBank/DDBJ whole genome shotgun (WGS) entry which is preliminary data.</text>
</comment>
<gene>
    <name evidence="4" type="ORF">HYH03_000132</name>
</gene>
<dbReference type="Gene3D" id="3.40.50.2300">
    <property type="match status" value="1"/>
</dbReference>
<dbReference type="CDD" id="cd17546">
    <property type="entry name" value="REC_hyHK_CKI1_RcsC-like"/>
    <property type="match status" value="1"/>
</dbReference>
<dbReference type="PANTHER" id="PTHR43228">
    <property type="entry name" value="TWO-COMPONENT RESPONSE REGULATOR"/>
    <property type="match status" value="1"/>
</dbReference>
<organism evidence="4 5">
    <name type="scientific">Edaphochlamys debaryana</name>
    <dbReference type="NCBI Taxonomy" id="47281"/>
    <lineage>
        <taxon>Eukaryota</taxon>
        <taxon>Viridiplantae</taxon>
        <taxon>Chlorophyta</taxon>
        <taxon>core chlorophytes</taxon>
        <taxon>Chlorophyceae</taxon>
        <taxon>CS clade</taxon>
        <taxon>Chlamydomonadales</taxon>
        <taxon>Chlamydomonadales incertae sedis</taxon>
        <taxon>Edaphochlamys</taxon>
    </lineage>
</organism>
<evidence type="ECO:0000259" key="3">
    <source>
        <dbReference type="PROSITE" id="PS50110"/>
    </source>
</evidence>